<comment type="caution">
    <text evidence="1">The sequence shown here is derived from an EMBL/GenBank/DDBJ whole genome shotgun (WGS) entry which is preliminary data.</text>
</comment>
<sequence length="206" mass="22898">MQALIPMVFGMKSAGAVMLGLAAVTALTLKAYLASKLALAVTVGMALKKLYENYSYGLTFSLFSYLRLTDFKLYSNTQEQRALKVVDDRRSLCDDSIAGARTPTPASSPGRANNSHCAGDNAFECATQKIGLRRKLSVRGFARVNVECVPSFFTWRDLAVITYPVLAFNADSGTVLNFNPSSGSRFCFLSRLRFRYHRSRFRFVRN</sequence>
<dbReference type="EMBL" id="BGZK01000088">
    <property type="protein sequence ID" value="GBP17558.1"/>
    <property type="molecule type" value="Genomic_DNA"/>
</dbReference>
<gene>
    <name evidence="1" type="ORF">EVAR_12268_1</name>
</gene>
<evidence type="ECO:0000313" key="1">
    <source>
        <dbReference type="EMBL" id="GBP17558.1"/>
    </source>
</evidence>
<keyword evidence="2" id="KW-1185">Reference proteome</keyword>
<dbReference type="AlphaFoldDB" id="A0A4C1TUH2"/>
<proteinExistence type="predicted"/>
<accession>A0A4C1TUH2</accession>
<dbReference type="STRING" id="151549.A0A4C1TUH2"/>
<organism evidence="1 2">
    <name type="scientific">Eumeta variegata</name>
    <name type="common">Bagworm moth</name>
    <name type="synonym">Eumeta japonica</name>
    <dbReference type="NCBI Taxonomy" id="151549"/>
    <lineage>
        <taxon>Eukaryota</taxon>
        <taxon>Metazoa</taxon>
        <taxon>Ecdysozoa</taxon>
        <taxon>Arthropoda</taxon>
        <taxon>Hexapoda</taxon>
        <taxon>Insecta</taxon>
        <taxon>Pterygota</taxon>
        <taxon>Neoptera</taxon>
        <taxon>Endopterygota</taxon>
        <taxon>Lepidoptera</taxon>
        <taxon>Glossata</taxon>
        <taxon>Ditrysia</taxon>
        <taxon>Tineoidea</taxon>
        <taxon>Psychidae</taxon>
        <taxon>Oiketicinae</taxon>
        <taxon>Eumeta</taxon>
    </lineage>
</organism>
<name>A0A4C1TUH2_EUMVA</name>
<protein>
    <submittedName>
        <fullName evidence="1">Uncharacterized protein</fullName>
    </submittedName>
</protein>
<reference evidence="1 2" key="1">
    <citation type="journal article" date="2019" name="Commun. Biol.">
        <title>The bagworm genome reveals a unique fibroin gene that provides high tensile strength.</title>
        <authorList>
            <person name="Kono N."/>
            <person name="Nakamura H."/>
            <person name="Ohtoshi R."/>
            <person name="Tomita M."/>
            <person name="Numata K."/>
            <person name="Arakawa K."/>
        </authorList>
    </citation>
    <scope>NUCLEOTIDE SEQUENCE [LARGE SCALE GENOMIC DNA]</scope>
</reference>
<dbReference type="Proteomes" id="UP000299102">
    <property type="component" value="Unassembled WGS sequence"/>
</dbReference>
<dbReference type="OrthoDB" id="8194504at2759"/>
<evidence type="ECO:0000313" key="2">
    <source>
        <dbReference type="Proteomes" id="UP000299102"/>
    </source>
</evidence>